<proteinExistence type="predicted"/>
<dbReference type="SUPFAM" id="SSF58104">
    <property type="entry name" value="Methyl-accepting chemotaxis protein (MCP) signaling domain"/>
    <property type="match status" value="1"/>
</dbReference>
<feature type="non-terminal residue" evidence="2">
    <location>
        <position position="1"/>
    </location>
</feature>
<keyword evidence="3" id="KW-1185">Reference proteome</keyword>
<dbReference type="Proteomes" id="UP000265614">
    <property type="component" value="Unassembled WGS sequence"/>
</dbReference>
<name>A0A3A3ZJL9_9ACTN</name>
<dbReference type="AlphaFoldDB" id="A0A3A3ZJL9"/>
<evidence type="ECO:0000313" key="2">
    <source>
        <dbReference type="EMBL" id="RJK95903.1"/>
    </source>
</evidence>
<feature type="region of interest" description="Disordered" evidence="1">
    <location>
        <begin position="1"/>
        <end position="21"/>
    </location>
</feature>
<evidence type="ECO:0000256" key="1">
    <source>
        <dbReference type="SAM" id="MobiDB-lite"/>
    </source>
</evidence>
<protein>
    <submittedName>
        <fullName evidence="2">Methyl-accepting chemotaxis protein</fullName>
    </submittedName>
</protein>
<feature type="compositionally biased region" description="Polar residues" evidence="1">
    <location>
        <begin position="1"/>
        <end position="17"/>
    </location>
</feature>
<gene>
    <name evidence="2" type="ORF">D5H78_09880</name>
</gene>
<dbReference type="Gene3D" id="1.10.287.950">
    <property type="entry name" value="Methyl-accepting chemotaxis protein"/>
    <property type="match status" value="1"/>
</dbReference>
<accession>A0A3A3ZJL9</accession>
<evidence type="ECO:0000313" key="3">
    <source>
        <dbReference type="Proteomes" id="UP000265614"/>
    </source>
</evidence>
<dbReference type="EMBL" id="QZEZ01000004">
    <property type="protein sequence ID" value="RJK95903.1"/>
    <property type="molecule type" value="Genomic_DNA"/>
</dbReference>
<reference evidence="2 3" key="1">
    <citation type="submission" date="2018-09" db="EMBL/GenBank/DDBJ databases">
        <title>YIM 75000 draft genome.</title>
        <authorList>
            <person name="Tang S."/>
            <person name="Feng Y."/>
        </authorList>
    </citation>
    <scope>NUCLEOTIDE SEQUENCE [LARGE SCALE GENOMIC DNA]</scope>
    <source>
        <strain evidence="2 3">YIM 75000</strain>
    </source>
</reference>
<organism evidence="2 3">
    <name type="scientific">Vallicoccus soli</name>
    <dbReference type="NCBI Taxonomy" id="2339232"/>
    <lineage>
        <taxon>Bacteria</taxon>
        <taxon>Bacillati</taxon>
        <taxon>Actinomycetota</taxon>
        <taxon>Actinomycetes</taxon>
        <taxon>Motilibacterales</taxon>
        <taxon>Vallicoccaceae</taxon>
        <taxon>Vallicoccus</taxon>
    </lineage>
</organism>
<sequence>EQTATTTEMNRNVSEAATGSGEIAASITGVATAAQVTTEGVGQSQQAVGELARMSSELQALVGRFRY</sequence>
<comment type="caution">
    <text evidence="2">The sequence shown here is derived from an EMBL/GenBank/DDBJ whole genome shotgun (WGS) entry which is preliminary data.</text>
</comment>